<protein>
    <submittedName>
        <fullName evidence="1">Uncharacterized protein</fullName>
    </submittedName>
</protein>
<dbReference type="AlphaFoldDB" id="A0A0F3QKW0"/>
<sequence length="94" mass="10768">MAWQSHEVKLLRLLRWLLYNLLAMTEKSSHATVREPNQDIKHLLSSKGFSPVTVTKSWSSSNISKDDNVKSGYSNLQKCHSSLNCLLQSLMIFF</sequence>
<evidence type="ECO:0000313" key="2">
    <source>
        <dbReference type="Proteomes" id="UP000033689"/>
    </source>
</evidence>
<organism evidence="1 2">
    <name type="scientific">Rickettsia bellii str. RML Mogi</name>
    <dbReference type="NCBI Taxonomy" id="1359194"/>
    <lineage>
        <taxon>Bacteria</taxon>
        <taxon>Pseudomonadati</taxon>
        <taxon>Pseudomonadota</taxon>
        <taxon>Alphaproteobacteria</taxon>
        <taxon>Rickettsiales</taxon>
        <taxon>Rickettsiaceae</taxon>
        <taxon>Rickettsieae</taxon>
        <taxon>Rickettsia</taxon>
        <taxon>belli group</taxon>
    </lineage>
</organism>
<comment type="caution">
    <text evidence="1">The sequence shown here is derived from an EMBL/GenBank/DDBJ whole genome shotgun (WGS) entry which is preliminary data.</text>
</comment>
<name>A0A0F3QKW0_RICBE</name>
<reference evidence="1 2" key="1">
    <citation type="submission" date="2015-02" db="EMBL/GenBank/DDBJ databases">
        <title>Genome Sequencing of Rickettsiales.</title>
        <authorList>
            <person name="Daugherty S.C."/>
            <person name="Su Q."/>
            <person name="Abolude K."/>
            <person name="Beier-Sexton M."/>
            <person name="Carlyon J.A."/>
            <person name="Carter R."/>
            <person name="Day N.P."/>
            <person name="Dumler S.J."/>
            <person name="Dyachenko V."/>
            <person name="Godinez A."/>
            <person name="Kurtti T.J."/>
            <person name="Lichay M."/>
            <person name="Mullins K.E."/>
            <person name="Ott S."/>
            <person name="Pappas-Brown V."/>
            <person name="Paris D.H."/>
            <person name="Patel P."/>
            <person name="Richards A.L."/>
            <person name="Sadzewicz L."/>
            <person name="Sears K."/>
            <person name="Seidman D."/>
            <person name="Sengamalay N."/>
            <person name="Stenos J."/>
            <person name="Tallon L.J."/>
            <person name="Vincent G."/>
            <person name="Fraser C.M."/>
            <person name="Munderloh U."/>
            <person name="Dunning-Hotopp J.C."/>
        </authorList>
    </citation>
    <scope>NUCLEOTIDE SEQUENCE [LARGE SCALE GENOMIC DNA]</scope>
    <source>
        <strain evidence="1 2">RML Mogi</strain>
    </source>
</reference>
<accession>A0A0F3QKW0</accession>
<gene>
    <name evidence="1" type="ORF">RBEMOGI_0672</name>
</gene>
<proteinExistence type="predicted"/>
<dbReference type="Proteomes" id="UP000033689">
    <property type="component" value="Unassembled WGS sequence"/>
</dbReference>
<dbReference type="EMBL" id="LAOJ01000001">
    <property type="protein sequence ID" value="KJV92054.1"/>
    <property type="molecule type" value="Genomic_DNA"/>
</dbReference>
<evidence type="ECO:0000313" key="1">
    <source>
        <dbReference type="EMBL" id="KJV92054.1"/>
    </source>
</evidence>